<keyword evidence="2" id="KW-1185">Reference proteome</keyword>
<dbReference type="EMBL" id="AQQY01000002">
    <property type="protein sequence ID" value="KCV82950.1"/>
    <property type="molecule type" value="Genomic_DNA"/>
</dbReference>
<protein>
    <recommendedName>
        <fullName evidence="3">DUF2125 domain-containing protein</fullName>
    </recommendedName>
</protein>
<comment type="caution">
    <text evidence="1">The sequence shown here is derived from an EMBL/GenBank/DDBJ whole genome shotgun (WGS) entry which is preliminary data.</text>
</comment>
<proteinExistence type="predicted"/>
<sequence length="326" mass="36009">MRRMIALVVIVSALWGVYWFVAASGLKSAINTQFSQLRTLGWSLEYDSLSVQGFPSRLDTRVQNLELTAPRNAFKWQAPFFQVFALSYRPNHVIAVWPNAFAVETTAGAYDVTHQDLRASLRLEASTDLALEQLVIVGQDLRFDSADVGQASVQATQLSVRPLPARPGYYESALELDEIVPMASLAAQLGWASDTPLTISRAFVNGEFRFDAPLDRTALTDGPLQLQEATVTRAHLRIADTVLNLSGELRISRFAPPEGKVQLNATGWKALLAQLDPAKLDTETLTKRLTAMVGEDEEIALNLTLREGFIHFGPIPLIPAPDWRLP</sequence>
<dbReference type="STRING" id="1461693.ATO10_05052"/>
<dbReference type="eggNOG" id="COG4093">
    <property type="taxonomic scope" value="Bacteria"/>
</dbReference>
<reference evidence="1 2" key="1">
    <citation type="submission" date="2013-04" db="EMBL/GenBank/DDBJ databases">
        <title>Shimia sp. 22II-S11-Z10 Genome Sequencing.</title>
        <authorList>
            <person name="Lai Q."/>
            <person name="Li G."/>
            <person name="Shao Z."/>
        </authorList>
    </citation>
    <scope>NUCLEOTIDE SEQUENCE [LARGE SCALE GENOMIC DNA]</scope>
    <source>
        <strain evidence="2">22II-S11-Z10</strain>
    </source>
</reference>
<dbReference type="AlphaFoldDB" id="A0A058ZNY8"/>
<gene>
    <name evidence="1" type="ORF">ATO10_05052</name>
</gene>
<evidence type="ECO:0000313" key="1">
    <source>
        <dbReference type="EMBL" id="KCV82950.1"/>
    </source>
</evidence>
<evidence type="ECO:0000313" key="2">
    <source>
        <dbReference type="Proteomes" id="UP000024836"/>
    </source>
</evidence>
<name>A0A058ZNY8_9RHOB</name>
<dbReference type="InterPro" id="IPR018666">
    <property type="entry name" value="DUF2125"/>
</dbReference>
<dbReference type="Proteomes" id="UP000024836">
    <property type="component" value="Unassembled WGS sequence"/>
</dbReference>
<accession>A0A058ZNY8</accession>
<dbReference type="Pfam" id="PF09898">
    <property type="entry name" value="DUF2125"/>
    <property type="match status" value="1"/>
</dbReference>
<evidence type="ECO:0008006" key="3">
    <source>
        <dbReference type="Google" id="ProtNLM"/>
    </source>
</evidence>
<dbReference type="RefSeq" id="WP_035248884.1">
    <property type="nucleotide sequence ID" value="NZ_AQQY01000002.1"/>
</dbReference>
<dbReference type="OrthoDB" id="7625707at2"/>
<organism evidence="1 2">
    <name type="scientific">Actibacterium atlanticum</name>
    <dbReference type="NCBI Taxonomy" id="1461693"/>
    <lineage>
        <taxon>Bacteria</taxon>
        <taxon>Pseudomonadati</taxon>
        <taxon>Pseudomonadota</taxon>
        <taxon>Alphaproteobacteria</taxon>
        <taxon>Rhodobacterales</taxon>
        <taxon>Roseobacteraceae</taxon>
        <taxon>Actibacterium</taxon>
    </lineage>
</organism>